<name>A0A3P6TUA0_DIBLA</name>
<dbReference type="GO" id="GO:0007017">
    <property type="term" value="P:microtubule-based process"/>
    <property type="evidence" value="ECO:0007669"/>
    <property type="project" value="InterPro"/>
</dbReference>
<dbReference type="InterPro" id="IPR037177">
    <property type="entry name" value="DLC_sf"/>
</dbReference>
<protein>
    <recommendedName>
        <fullName evidence="3">Dynein light chain</fullName>
    </recommendedName>
</protein>
<dbReference type="EMBL" id="UYRU01041789">
    <property type="protein sequence ID" value="VDK69848.1"/>
    <property type="molecule type" value="Genomic_DNA"/>
</dbReference>
<reference evidence="1 2" key="1">
    <citation type="submission" date="2018-11" db="EMBL/GenBank/DDBJ databases">
        <authorList>
            <consortium name="Pathogen Informatics"/>
        </authorList>
    </citation>
    <scope>NUCLEOTIDE SEQUENCE [LARGE SCALE GENOMIC DNA]</scope>
</reference>
<accession>A0A3P6TUA0</accession>
<dbReference type="SUPFAM" id="SSF54648">
    <property type="entry name" value="DLC"/>
    <property type="match status" value="1"/>
</dbReference>
<evidence type="ECO:0000313" key="1">
    <source>
        <dbReference type="EMBL" id="VDK69848.1"/>
    </source>
</evidence>
<dbReference type="AlphaFoldDB" id="A0A3P6TUA0"/>
<proteinExistence type="predicted"/>
<dbReference type="Pfam" id="PF01221">
    <property type="entry name" value="Dynein_light"/>
    <property type="match status" value="1"/>
</dbReference>
<dbReference type="Proteomes" id="UP000281553">
    <property type="component" value="Unassembled WGS sequence"/>
</dbReference>
<sequence length="80" mass="8963">MNGTRTYFGDDQDPMPNILIVEKTDVKTADRENIKRIIQSNLQNMTAGGDASLAQAIKDGLDNEMGSKYWHCIVGKDFAW</sequence>
<dbReference type="OrthoDB" id="6230307at2759"/>
<organism evidence="1 2">
    <name type="scientific">Dibothriocephalus latus</name>
    <name type="common">Fish tapeworm</name>
    <name type="synonym">Diphyllobothrium latum</name>
    <dbReference type="NCBI Taxonomy" id="60516"/>
    <lineage>
        <taxon>Eukaryota</taxon>
        <taxon>Metazoa</taxon>
        <taxon>Spiralia</taxon>
        <taxon>Lophotrochozoa</taxon>
        <taxon>Platyhelminthes</taxon>
        <taxon>Cestoda</taxon>
        <taxon>Eucestoda</taxon>
        <taxon>Diphyllobothriidea</taxon>
        <taxon>Diphyllobothriidae</taxon>
        <taxon>Dibothriocephalus</taxon>
    </lineage>
</organism>
<keyword evidence="2" id="KW-1185">Reference proteome</keyword>
<gene>
    <name evidence="1" type="ORF">DILT_LOCUS2193</name>
</gene>
<evidence type="ECO:0008006" key="3">
    <source>
        <dbReference type="Google" id="ProtNLM"/>
    </source>
</evidence>
<evidence type="ECO:0000313" key="2">
    <source>
        <dbReference type="Proteomes" id="UP000281553"/>
    </source>
</evidence>
<dbReference type="InterPro" id="IPR001372">
    <property type="entry name" value="Dynein_light_chain_typ-1/2"/>
</dbReference>
<dbReference type="GO" id="GO:0030286">
    <property type="term" value="C:dynein complex"/>
    <property type="evidence" value="ECO:0007669"/>
    <property type="project" value="InterPro"/>
</dbReference>
<dbReference type="Gene3D" id="3.30.740.10">
    <property type="entry name" value="Protein Inhibitor Of Neuronal Nitric Oxide Synthase"/>
    <property type="match status" value="1"/>
</dbReference>